<evidence type="ECO:0000256" key="3">
    <source>
        <dbReference type="ARBA" id="ARBA00023163"/>
    </source>
</evidence>
<evidence type="ECO:0000256" key="2">
    <source>
        <dbReference type="ARBA" id="ARBA00023125"/>
    </source>
</evidence>
<organism evidence="5 6">
    <name type="scientific">Bradyrhizobium uaiense</name>
    <dbReference type="NCBI Taxonomy" id="2594946"/>
    <lineage>
        <taxon>Bacteria</taxon>
        <taxon>Pseudomonadati</taxon>
        <taxon>Pseudomonadota</taxon>
        <taxon>Alphaproteobacteria</taxon>
        <taxon>Hyphomicrobiales</taxon>
        <taxon>Nitrobacteraceae</taxon>
        <taxon>Bradyrhizobium</taxon>
    </lineage>
</organism>
<dbReference type="InterPro" id="IPR018060">
    <property type="entry name" value="HTH_AraC"/>
</dbReference>
<dbReference type="EMBL" id="VKHP01000232">
    <property type="protein sequence ID" value="NEV01329.1"/>
    <property type="molecule type" value="Genomic_DNA"/>
</dbReference>
<sequence length="333" mass="37691">MRIEDPLLCPSAVQGMETNVFPMKRGQLDLTIEQIGLDRLWMSHYKVNLPQICRFAVRPGRRSISFLPQLEGPSIQHCGMDVAPGDIVIDKLDVLQHQRAGTNHRYCGMSLPEDELSAALATVVGADFLEKQLATRVVRPRPELMSRLLKMHQTVGELARSTPGVLESRELRRGFEQQMSYLMVRCLAEGAGVEITAGRRRHDAIIARLEDYLAENSDRAIYLTELCAATNVSERTLRSACEEHLGMAPIRYLTMRRMYLVRRALLRADASKATVTHIVTNYGFWELGRFSVAYRTLFGELPSETLRRPAQDPDVHLIRPTTLPTEVFVGRLH</sequence>
<dbReference type="Gene3D" id="1.10.10.60">
    <property type="entry name" value="Homeodomain-like"/>
    <property type="match status" value="1"/>
</dbReference>
<comment type="caution">
    <text evidence="5">The sequence shown here is derived from an EMBL/GenBank/DDBJ whole genome shotgun (WGS) entry which is preliminary data.</text>
</comment>
<dbReference type="InterPro" id="IPR050204">
    <property type="entry name" value="AraC_XylS_family_regulators"/>
</dbReference>
<dbReference type="RefSeq" id="WP_163160838.1">
    <property type="nucleotide sequence ID" value="NZ_VKHP01000232.1"/>
</dbReference>
<keyword evidence="6" id="KW-1185">Reference proteome</keyword>
<evidence type="ECO:0000256" key="1">
    <source>
        <dbReference type="ARBA" id="ARBA00023015"/>
    </source>
</evidence>
<dbReference type="PANTHER" id="PTHR46796">
    <property type="entry name" value="HTH-TYPE TRANSCRIPTIONAL ACTIVATOR RHAS-RELATED"/>
    <property type="match status" value="1"/>
</dbReference>
<name>A0A6P1BSM4_9BRAD</name>
<evidence type="ECO:0000259" key="4">
    <source>
        <dbReference type="PROSITE" id="PS01124"/>
    </source>
</evidence>
<proteinExistence type="predicted"/>
<dbReference type="Pfam" id="PF12833">
    <property type="entry name" value="HTH_18"/>
    <property type="match status" value="1"/>
</dbReference>
<keyword evidence="2" id="KW-0238">DNA-binding</keyword>
<dbReference type="GO" id="GO:0043565">
    <property type="term" value="F:sequence-specific DNA binding"/>
    <property type="evidence" value="ECO:0007669"/>
    <property type="project" value="InterPro"/>
</dbReference>
<keyword evidence="1" id="KW-0805">Transcription regulation</keyword>
<dbReference type="Proteomes" id="UP000468531">
    <property type="component" value="Unassembled WGS sequence"/>
</dbReference>
<evidence type="ECO:0000313" key="5">
    <source>
        <dbReference type="EMBL" id="NEV01329.1"/>
    </source>
</evidence>
<accession>A0A6P1BSM4</accession>
<gene>
    <name evidence="5" type="ORF">FNJ47_37460</name>
</gene>
<dbReference type="AlphaFoldDB" id="A0A6P1BSM4"/>
<dbReference type="GO" id="GO:0003700">
    <property type="term" value="F:DNA-binding transcription factor activity"/>
    <property type="evidence" value="ECO:0007669"/>
    <property type="project" value="InterPro"/>
</dbReference>
<feature type="domain" description="HTH araC/xylS-type" evidence="4">
    <location>
        <begin position="207"/>
        <end position="308"/>
    </location>
</feature>
<keyword evidence="3" id="KW-0804">Transcription</keyword>
<protein>
    <submittedName>
        <fullName evidence="5">AraC family transcriptional regulator</fullName>
    </submittedName>
</protein>
<dbReference type="PANTHER" id="PTHR46796:SF12">
    <property type="entry name" value="HTH-TYPE DNA-BINDING TRANSCRIPTIONAL ACTIVATOR EUTR"/>
    <property type="match status" value="1"/>
</dbReference>
<reference evidence="5 6" key="1">
    <citation type="journal article" date="2020" name="Arch. Microbiol.">
        <title>Bradyrhizobium uaiense sp. nov., a new highly efficient cowpea symbiont.</title>
        <authorList>
            <person name="Cabral Michel D."/>
            <person name="Azarias Guimaraes A."/>
            <person name="Martins da Costa E."/>
            <person name="Soares de Carvalho T."/>
            <person name="Balsanelli E."/>
            <person name="Willems A."/>
            <person name="Maltempi de Souza E."/>
            <person name="de Souza Moreira F.M."/>
        </authorList>
    </citation>
    <scope>NUCLEOTIDE SEQUENCE [LARGE SCALE GENOMIC DNA]</scope>
    <source>
        <strain evidence="5 6">UFLA 03-164</strain>
    </source>
</reference>
<dbReference type="SMART" id="SM00342">
    <property type="entry name" value="HTH_ARAC"/>
    <property type="match status" value="1"/>
</dbReference>
<evidence type="ECO:0000313" key="6">
    <source>
        <dbReference type="Proteomes" id="UP000468531"/>
    </source>
</evidence>
<dbReference type="PROSITE" id="PS01124">
    <property type="entry name" value="HTH_ARAC_FAMILY_2"/>
    <property type="match status" value="1"/>
</dbReference>